<feature type="compositionally biased region" description="Low complexity" evidence="7">
    <location>
        <begin position="1021"/>
        <end position="1050"/>
    </location>
</feature>
<feature type="domain" description="Pericentrin/AKAP-450 centrosomal targeting" evidence="8">
    <location>
        <begin position="2163"/>
        <end position="2244"/>
    </location>
</feature>
<keyword evidence="4 6" id="KW-0175">Coiled coil</keyword>
<feature type="coiled-coil region" evidence="6">
    <location>
        <begin position="1569"/>
        <end position="1628"/>
    </location>
</feature>
<feature type="compositionally biased region" description="Basic and acidic residues" evidence="7">
    <location>
        <begin position="2286"/>
        <end position="2302"/>
    </location>
</feature>
<feature type="compositionally biased region" description="Low complexity" evidence="7">
    <location>
        <begin position="1093"/>
        <end position="1113"/>
    </location>
</feature>
<evidence type="ECO:0000256" key="6">
    <source>
        <dbReference type="SAM" id="Coils"/>
    </source>
</evidence>
<evidence type="ECO:0000256" key="7">
    <source>
        <dbReference type="SAM" id="MobiDB-lite"/>
    </source>
</evidence>
<evidence type="ECO:0000256" key="3">
    <source>
        <dbReference type="ARBA" id="ARBA00022553"/>
    </source>
</evidence>
<feature type="region of interest" description="Disordered" evidence="7">
    <location>
        <begin position="1724"/>
        <end position="1775"/>
    </location>
</feature>
<feature type="region of interest" description="Disordered" evidence="7">
    <location>
        <begin position="1021"/>
        <end position="1123"/>
    </location>
</feature>
<feature type="coiled-coil region" evidence="6">
    <location>
        <begin position="1793"/>
        <end position="1887"/>
    </location>
</feature>
<feature type="region of interest" description="Disordered" evidence="7">
    <location>
        <begin position="533"/>
        <end position="570"/>
    </location>
</feature>
<feature type="compositionally biased region" description="Polar residues" evidence="7">
    <location>
        <begin position="1740"/>
        <end position="1755"/>
    </location>
</feature>
<dbReference type="PANTHER" id="PTHR44981">
    <property type="entry name" value="PERICENTRIN-LIKE PROTEIN, ISOFORM F"/>
    <property type="match status" value="1"/>
</dbReference>
<feature type="coiled-coil region" evidence="6">
    <location>
        <begin position="1140"/>
        <end position="1207"/>
    </location>
</feature>
<gene>
    <name evidence="9" type="ORF">ACEWY4_024086</name>
</gene>
<feature type="region of interest" description="Disordered" evidence="7">
    <location>
        <begin position="1207"/>
        <end position="1260"/>
    </location>
</feature>
<evidence type="ECO:0000313" key="10">
    <source>
        <dbReference type="Proteomes" id="UP001591681"/>
    </source>
</evidence>
<name>A0ABD1IZD0_9TELE</name>
<feature type="compositionally biased region" description="Basic and acidic residues" evidence="7">
    <location>
        <begin position="1207"/>
        <end position="1217"/>
    </location>
</feature>
<feature type="region of interest" description="Disordered" evidence="7">
    <location>
        <begin position="811"/>
        <end position="831"/>
    </location>
</feature>
<organism evidence="9 10">
    <name type="scientific">Coilia grayii</name>
    <name type="common">Gray's grenadier anchovy</name>
    <dbReference type="NCBI Taxonomy" id="363190"/>
    <lineage>
        <taxon>Eukaryota</taxon>
        <taxon>Metazoa</taxon>
        <taxon>Chordata</taxon>
        <taxon>Craniata</taxon>
        <taxon>Vertebrata</taxon>
        <taxon>Euteleostomi</taxon>
        <taxon>Actinopterygii</taxon>
        <taxon>Neopterygii</taxon>
        <taxon>Teleostei</taxon>
        <taxon>Clupei</taxon>
        <taxon>Clupeiformes</taxon>
        <taxon>Clupeoidei</taxon>
        <taxon>Engraulidae</taxon>
        <taxon>Coilinae</taxon>
        <taxon>Coilia</taxon>
    </lineage>
</organism>
<feature type="region of interest" description="Disordered" evidence="7">
    <location>
        <begin position="2267"/>
        <end position="2310"/>
    </location>
</feature>
<dbReference type="Gene3D" id="1.10.287.1490">
    <property type="match status" value="1"/>
</dbReference>
<evidence type="ECO:0000256" key="2">
    <source>
        <dbReference type="ARBA" id="ARBA00022490"/>
    </source>
</evidence>
<proteinExistence type="predicted"/>
<keyword evidence="2" id="KW-0963">Cytoplasm</keyword>
<feature type="compositionally biased region" description="Polar residues" evidence="7">
    <location>
        <begin position="321"/>
        <end position="332"/>
    </location>
</feature>
<dbReference type="GO" id="GO:0005813">
    <property type="term" value="C:centrosome"/>
    <property type="evidence" value="ECO:0007669"/>
    <property type="project" value="UniProtKB-SubCell"/>
</dbReference>
<keyword evidence="10" id="KW-1185">Reference proteome</keyword>
<sequence length="2370" mass="265000">MESFRNYWKSSVLGNGWVESQDEDVYEVESRVPLPRPFPLTTVLDEKNAVVVQTQISHVNHRTNGHLLKVISKISLPTPPYTLEHARVTQTELMRESFRHSEEVQELQRRQEELQERLGEEARARQQLALELHKAEGLIDGYTGERAELEAQVRLKEELRQQLEQELQVTSSRLQELEHERQHMQQERELLTRQQDAMRDEAGPRELRLVEAAVLAAPEADLLEETEKLMKEKVEVQMQAEKESSVLQKRLKVLEAELEEQVSRVIEQEQAHSAEAADLRQQIQALEKQLEKNRKFLDEQAIDREHERDVFQQEIHKLEQQLKNPSKSQGASEQRDREVEHLNAQLQEKADWCSELLLRGEQLQREACERDEELERLGERVRQLEQALLTSTEALQQVEESRQHVPMTEADHGTLEAQLQTEREALDRKEKEISNLEEQLEQFREELENKSEEVQQLHMQLEIQRKELSSQQLELEAKANLLEVMEERGEQVLELESQVEILRSEQERLKRSSEEEVEQLHAVIDKLQQEIANIEHKQPPPHSLHPEEEEEEEEEGGFRKEELDEMKQHVDEVTQELDSLKADHQNLQERYNTLREEGASAERSTAELQEALREKTAALVVAQAEVQALEQSASSRVEALSQQVEELEASIEEKDLELDLCWTKVERAQSDASGLQQRVEELEEKLREKVAAMLVSQAQLGAIQAQTKELQRGASLEVEDLGALTSLGPMVEFDLPGFSAAPRATGRPTAQTGKVGLLTEKLKELEVGLCGMQKDQELQKQLLSSSEEEVMEYERRLAVLMDLLNQMRTKPTQQRTVLSSEAAGSEASEASVSELLQELQEALEKARAAEEELSSFREHSHKLQQELQIKDLTIAQLQEDLKEASEGGAEEDSAVMQELRQELSEVREEASSTKVELGLYRERSNKLQEELLAREMTIAQLKDKLNRASGGDGEGSVSELLQELQDVREEASSAKEELSSYRERSEKLQQELQLRDTSIGQLQEDVQRLQSALALAQAAERQAAEAAKQGPASQQQQKQPQPQQHQHQQQHPPPSQPKKKGAKPEHHSGKSKGSSSGVGKDKPSLSRKSSGASQSERSLSTSSSSNGNGNGRSHGAVQGRCVDAATQTDLVPTATPTVEVSQASEEVEEVIGEYQEKIDQMQELHAAEIMDMEARHISESEGLRRDVQVLEDECKALKAIIDKLRSSEAVPSRHEHGAGPQFKDGYASDSSSDWSQRTGFEQQQEFRSTPEGARRDNEGDVLPDRIKSLLREVHQEGMQVLSLSELPFGMGGEGAEMGAHLPPQGWTKEREALLGTVESLKALVAKLQTHRGTQTDGAGDWRGELLGAVQQVFQCERNVLKSALYSQLEMLDTSDAVIHLNQLEHRLREQDAQHREAMGALHAADRSSLLTEVRQLRAQMEHLQLDTGVREITTPWQQSPQLPQQQQQQQDVPLTGVSAGPHELEPERGRTQAGQAQAGQIPTGGLQAVETHAGRTPTGGLQAGQMQAGQMQAGGLQAGQMQAGQMQAGGLQAGQTQAGLMQAGEVQPGALQAGGTQALSGSLQEQQALRVEQQLLEEIKSELAQTKLELETTLKAQHKHLKELDALRAELTQKAAEVDTLNDRLVEEQRGARELQWALEKERCRSDKKEEGEREEVEDLKLALTEQQALVVKLSSSLEEEKQQSARLQAQTQEQHRQQDAQLAQQQSRAKELQVQLESQKARAQELQGALERERELSAQLRQKPTSSPPQTATHTPDAASPAGVSQAEEGCSQVEEAVSTMEALLGSLQVELEQKQARVVHLLGELEAQKLEAVQQGGRWDEERATMAGRAAQDQQALAEARAQLERLQQRLEEAEARLEGERERTQRLERERDRLQERVAELSQSAAGREVMSPPTNQMALWRGEGELGIGVGVGGDRTRDWVLQQKSDNGLTIHSSTPSLLEHAPTAAAVVTVATEANIGASMDGVVQRLQLIAGKIKGMTSDASSRLSGGEVNREGLAWLQSNVDNVISMLQQSPPPVTTPPAPESAAVVGGSSSAVLTERLLRQNAELTGFVSRLTEEKNDLRNQLLRLEDELRRLRQRGLGSDSWSRKSGERAEEAGLAVRGVEREAWARERARLEKSLRQAEAELTRLRGEMRNDVLRDTSGPDTDNMALKRMYGKYLRAESFRKALIYQKKYLLLLLGGFQECEEATLALIARMGGHPSPACLETISQRRRGFTRFRSAVRVSIALSRMRFLVKRWQKATGTGSATSPCVNRNGLSQTAGVEGRHDSPYLHPGGVEVFGDRRGSSRGRTGRDSPRSTLSTQHRYHGMACEPGGGSPCSHLLNYDPDRALTDYIARLEALQRRLGSVQSGSSSYAQLHYGIRR</sequence>
<dbReference type="Pfam" id="PF10495">
    <property type="entry name" value="PACT_coil_coil"/>
    <property type="match status" value="1"/>
</dbReference>
<evidence type="ECO:0000256" key="4">
    <source>
        <dbReference type="ARBA" id="ARBA00023054"/>
    </source>
</evidence>
<keyword evidence="3" id="KW-0597">Phosphoprotein</keyword>
<feature type="region of interest" description="Disordered" evidence="7">
    <location>
        <begin position="319"/>
        <end position="341"/>
    </location>
</feature>
<feature type="coiled-coil region" evidence="6">
    <location>
        <begin position="1380"/>
        <end position="1426"/>
    </location>
</feature>
<dbReference type="InterPro" id="IPR028745">
    <property type="entry name" value="AKAP9/Pericentrin"/>
</dbReference>
<feature type="coiled-coil region" evidence="6">
    <location>
        <begin position="2111"/>
        <end position="2145"/>
    </location>
</feature>
<comment type="caution">
    <text evidence="9">The sequence shown here is derived from an EMBL/GenBank/DDBJ whole genome shotgun (WGS) entry which is preliminary data.</text>
</comment>
<dbReference type="PANTHER" id="PTHR44981:SF1">
    <property type="entry name" value="A-KINASE ANCHOR PROTEIN 9"/>
    <property type="match status" value="1"/>
</dbReference>
<dbReference type="Proteomes" id="UP001591681">
    <property type="component" value="Unassembled WGS sequence"/>
</dbReference>
<feature type="region of interest" description="Disordered" evidence="7">
    <location>
        <begin position="1437"/>
        <end position="1470"/>
    </location>
</feature>
<comment type="subcellular location">
    <subcellularLocation>
        <location evidence="1">Cytoplasm</location>
        <location evidence="1">Cytoskeleton</location>
        <location evidence="1">Microtubule organizing center</location>
        <location evidence="1">Centrosome</location>
    </subcellularLocation>
</comment>
<dbReference type="InterPro" id="IPR019528">
    <property type="entry name" value="PACT_domain"/>
</dbReference>
<evidence type="ECO:0000313" key="9">
    <source>
        <dbReference type="EMBL" id="KAL2080293.1"/>
    </source>
</evidence>
<evidence type="ECO:0000256" key="5">
    <source>
        <dbReference type="ARBA" id="ARBA00023212"/>
    </source>
</evidence>
<dbReference type="EMBL" id="JBHFQA010000021">
    <property type="protein sequence ID" value="KAL2080293.1"/>
    <property type="molecule type" value="Genomic_DNA"/>
</dbReference>
<protein>
    <recommendedName>
        <fullName evidence="8">Pericentrin/AKAP-450 centrosomal targeting domain-containing protein</fullName>
    </recommendedName>
</protein>
<feature type="region of interest" description="Disordered" evidence="7">
    <location>
        <begin position="1683"/>
        <end position="1707"/>
    </location>
</feature>
<feature type="compositionally biased region" description="Low complexity" evidence="7">
    <location>
        <begin position="818"/>
        <end position="831"/>
    </location>
</feature>
<feature type="coiled-coil region" evidence="6">
    <location>
        <begin position="97"/>
        <end position="300"/>
    </location>
</feature>
<feature type="compositionally biased region" description="Polar residues" evidence="7">
    <location>
        <begin position="1228"/>
        <end position="1247"/>
    </location>
</feature>
<reference evidence="9 10" key="1">
    <citation type="submission" date="2024-09" db="EMBL/GenBank/DDBJ databases">
        <title>A chromosome-level genome assembly of Gray's grenadier anchovy, Coilia grayii.</title>
        <authorList>
            <person name="Fu Z."/>
        </authorList>
    </citation>
    <scope>NUCLEOTIDE SEQUENCE [LARGE SCALE GENOMIC DNA]</scope>
    <source>
        <strain evidence="9">G4</strain>
        <tissue evidence="9">Muscle</tissue>
    </source>
</reference>
<feature type="compositionally biased region" description="Low complexity" evidence="7">
    <location>
        <begin position="1437"/>
        <end position="1450"/>
    </location>
</feature>
<feature type="coiled-coil region" evidence="6">
    <location>
        <begin position="2057"/>
        <end position="2084"/>
    </location>
</feature>
<evidence type="ECO:0000259" key="8">
    <source>
        <dbReference type="Pfam" id="PF10495"/>
    </source>
</evidence>
<evidence type="ECO:0000256" key="1">
    <source>
        <dbReference type="ARBA" id="ARBA00004300"/>
    </source>
</evidence>
<keyword evidence="5" id="KW-0206">Cytoskeleton</keyword>
<accession>A0ABD1IZD0</accession>
<dbReference type="GO" id="GO:0005737">
    <property type="term" value="C:cytoplasm"/>
    <property type="evidence" value="ECO:0007669"/>
    <property type="project" value="UniProtKB-ARBA"/>
</dbReference>
<feature type="compositionally biased region" description="Basic and acidic residues" evidence="7">
    <location>
        <begin position="556"/>
        <end position="570"/>
    </location>
</feature>